<keyword evidence="1" id="KW-1133">Transmembrane helix</keyword>
<comment type="caution">
    <text evidence="2">The sequence shown here is derived from an EMBL/GenBank/DDBJ whole genome shotgun (WGS) entry which is preliminary data.</text>
</comment>
<protein>
    <recommendedName>
        <fullName evidence="4">RNA polymerase sigma-70 region 2 domain-containing protein</fullName>
    </recommendedName>
</protein>
<evidence type="ECO:0008006" key="4">
    <source>
        <dbReference type="Google" id="ProtNLM"/>
    </source>
</evidence>
<reference evidence="2 3" key="1">
    <citation type="submission" date="2020-07" db="EMBL/GenBank/DDBJ databases">
        <title>Sequencing the genomes of 1000 actinobacteria strains.</title>
        <authorList>
            <person name="Klenk H.-P."/>
        </authorList>
    </citation>
    <scope>NUCLEOTIDE SEQUENCE [LARGE SCALE GENOMIC DNA]</scope>
    <source>
        <strain evidence="2 3">CXB654</strain>
    </source>
</reference>
<keyword evidence="1" id="KW-0812">Transmembrane</keyword>
<evidence type="ECO:0000313" key="2">
    <source>
        <dbReference type="EMBL" id="NYE49970.1"/>
    </source>
</evidence>
<dbReference type="SUPFAM" id="SSF88946">
    <property type="entry name" value="Sigma2 domain of RNA polymerase sigma factors"/>
    <property type="match status" value="1"/>
</dbReference>
<feature type="transmembrane region" description="Helical" evidence="1">
    <location>
        <begin position="164"/>
        <end position="184"/>
    </location>
</feature>
<dbReference type="InterPro" id="IPR013325">
    <property type="entry name" value="RNA_pol_sigma_r2"/>
</dbReference>
<keyword evidence="1" id="KW-0472">Membrane</keyword>
<gene>
    <name evidence="2" type="ORF">HDA32_005090</name>
</gene>
<dbReference type="GO" id="GO:0006352">
    <property type="term" value="P:DNA-templated transcription initiation"/>
    <property type="evidence" value="ECO:0007669"/>
    <property type="project" value="InterPro"/>
</dbReference>
<evidence type="ECO:0000313" key="3">
    <source>
        <dbReference type="Proteomes" id="UP000589036"/>
    </source>
</evidence>
<name>A0A852U7R9_9ACTN</name>
<keyword evidence="3" id="KW-1185">Reference proteome</keyword>
<dbReference type="AlphaFoldDB" id="A0A852U7R9"/>
<dbReference type="Proteomes" id="UP000589036">
    <property type="component" value="Unassembled WGS sequence"/>
</dbReference>
<organism evidence="2 3">
    <name type="scientific">Spinactinospora alkalitolerans</name>
    <dbReference type="NCBI Taxonomy" id="687207"/>
    <lineage>
        <taxon>Bacteria</taxon>
        <taxon>Bacillati</taxon>
        <taxon>Actinomycetota</taxon>
        <taxon>Actinomycetes</taxon>
        <taxon>Streptosporangiales</taxon>
        <taxon>Nocardiopsidaceae</taxon>
        <taxon>Spinactinospora</taxon>
    </lineage>
</organism>
<dbReference type="EMBL" id="JACCCC010000001">
    <property type="protein sequence ID" value="NYE49970.1"/>
    <property type="molecule type" value="Genomic_DNA"/>
</dbReference>
<proteinExistence type="predicted"/>
<dbReference type="RefSeq" id="WP_179645537.1">
    <property type="nucleotide sequence ID" value="NZ_BAAAYY010000027.1"/>
</dbReference>
<evidence type="ECO:0000256" key="1">
    <source>
        <dbReference type="SAM" id="Phobius"/>
    </source>
</evidence>
<dbReference type="GO" id="GO:0003700">
    <property type="term" value="F:DNA-binding transcription factor activity"/>
    <property type="evidence" value="ECO:0007669"/>
    <property type="project" value="InterPro"/>
</dbReference>
<dbReference type="Gene3D" id="1.10.1740.10">
    <property type="match status" value="1"/>
</dbReference>
<accession>A0A852U7R9</accession>
<sequence length="206" mass="22247">MTDRDLARALRSGGVPASHACALLFDAYGETLYRHCRLALRDTDVARTALRDTFVVARAHIDQLPDPDRLRDWLFAIADAECERHRATVEAALEERPAQPGCPGAAGTAGGPRSETLRVRVLSCVTAPELAGYRAHVARRGDSFDRRGFPRPPGHQRPARPSSYLLPGLIVAVCALLAMALVLIEFTGIATVPATTWVIGPVPPPN</sequence>